<dbReference type="AlphaFoldDB" id="A0AAV9H809"/>
<feature type="transmembrane region" description="Helical" evidence="2">
    <location>
        <begin position="258"/>
        <end position="280"/>
    </location>
</feature>
<feature type="chain" id="PRO_5043810127" evidence="3">
    <location>
        <begin position="23"/>
        <end position="538"/>
    </location>
</feature>
<dbReference type="Proteomes" id="UP001321749">
    <property type="component" value="Unassembled WGS sequence"/>
</dbReference>
<proteinExistence type="predicted"/>
<keyword evidence="2" id="KW-0472">Membrane</keyword>
<evidence type="ECO:0000256" key="3">
    <source>
        <dbReference type="SAM" id="SignalP"/>
    </source>
</evidence>
<keyword evidence="3" id="KW-0732">Signal</keyword>
<name>A0AAV9H809_9PEZI</name>
<keyword evidence="2" id="KW-0812">Transmembrane</keyword>
<keyword evidence="2" id="KW-1133">Transmembrane helix</keyword>
<evidence type="ECO:0000256" key="1">
    <source>
        <dbReference type="SAM" id="MobiDB-lite"/>
    </source>
</evidence>
<reference evidence="4" key="1">
    <citation type="journal article" date="2023" name="Mol. Phylogenet. Evol.">
        <title>Genome-scale phylogeny and comparative genomics of the fungal order Sordariales.</title>
        <authorList>
            <person name="Hensen N."/>
            <person name="Bonometti L."/>
            <person name="Westerberg I."/>
            <person name="Brannstrom I.O."/>
            <person name="Guillou S."/>
            <person name="Cros-Aarteil S."/>
            <person name="Calhoun S."/>
            <person name="Haridas S."/>
            <person name="Kuo A."/>
            <person name="Mondo S."/>
            <person name="Pangilinan J."/>
            <person name="Riley R."/>
            <person name="LaButti K."/>
            <person name="Andreopoulos B."/>
            <person name="Lipzen A."/>
            <person name="Chen C."/>
            <person name="Yan M."/>
            <person name="Daum C."/>
            <person name="Ng V."/>
            <person name="Clum A."/>
            <person name="Steindorff A."/>
            <person name="Ohm R.A."/>
            <person name="Martin F."/>
            <person name="Silar P."/>
            <person name="Natvig D.O."/>
            <person name="Lalanne C."/>
            <person name="Gautier V."/>
            <person name="Ament-Velasquez S.L."/>
            <person name="Kruys A."/>
            <person name="Hutchinson M.I."/>
            <person name="Powell A.J."/>
            <person name="Barry K."/>
            <person name="Miller A.N."/>
            <person name="Grigoriev I.V."/>
            <person name="Debuchy R."/>
            <person name="Gladieux P."/>
            <person name="Hiltunen Thoren M."/>
            <person name="Johannesson H."/>
        </authorList>
    </citation>
    <scope>NUCLEOTIDE SEQUENCE</scope>
    <source>
        <strain evidence="4">PSN324</strain>
    </source>
</reference>
<sequence>MAPSLIQCLVAGSWLLAGNTYAAFLDEQRFAAAAIAAAPMETGSPALMPRAYYAAPAHPLQRRDDVCNEIGAPGENACCPNNSYCIVNSTSPTPQAACCRIGATCSSPSSPCKEPNLFLCPTTVTSVVSGTLTTTSLSSACCSRSCTVISEYQCPLSLGGGCCPNDQHCGAGRVCLSTVLESSSSTASWVLTPVPEGCKQGEVACAADQGGGCCAATLRCTRVDGRGYCAARTDLPEGVNGEAGGGGDGSGLSAGAKAGIGVGVVVASGILIGLGAWFCLRRRRGRSGAGSGAAGAGRPRVREGQTIGGGGVAGDNDGYLHGGGGGGGGVPSAGEAGGAYSEDTTGVVSRSAQPGLAGLAQGYRGGDPALGPYSDDYYYQGSGGGSPPSAATSPGIGYGGDPAGGFGVPARGVPVVPDRPGDIAAPVEIDSRLRGEGSGGLPEMAEDYRGHSRAASGSGNASGAASHAHAQGYFGSDGGGRPRADTNLSGGAAAEDASDRFELYGSDPGQLSPLSSPYGYPTPPEEYNNGNNNNQRRR</sequence>
<feature type="region of interest" description="Disordered" evidence="1">
    <location>
        <begin position="419"/>
        <end position="538"/>
    </location>
</feature>
<feature type="signal peptide" evidence="3">
    <location>
        <begin position="1"/>
        <end position="22"/>
    </location>
</feature>
<gene>
    <name evidence="4" type="ORF">QBC42DRAFT_302018</name>
</gene>
<dbReference type="EMBL" id="MU865222">
    <property type="protein sequence ID" value="KAK4456434.1"/>
    <property type="molecule type" value="Genomic_DNA"/>
</dbReference>
<feature type="region of interest" description="Disordered" evidence="1">
    <location>
        <begin position="287"/>
        <end position="349"/>
    </location>
</feature>
<comment type="caution">
    <text evidence="4">The sequence shown here is derived from an EMBL/GenBank/DDBJ whole genome shotgun (WGS) entry which is preliminary data.</text>
</comment>
<evidence type="ECO:0000313" key="4">
    <source>
        <dbReference type="EMBL" id="KAK4456434.1"/>
    </source>
</evidence>
<keyword evidence="5" id="KW-1185">Reference proteome</keyword>
<accession>A0AAV9H809</accession>
<feature type="compositionally biased region" description="Low complexity" evidence="1">
    <location>
        <begin position="453"/>
        <end position="472"/>
    </location>
</feature>
<feature type="compositionally biased region" description="Gly residues" evidence="1">
    <location>
        <begin position="320"/>
        <end position="337"/>
    </location>
</feature>
<evidence type="ECO:0000256" key="2">
    <source>
        <dbReference type="SAM" id="Phobius"/>
    </source>
</evidence>
<feature type="compositionally biased region" description="Low complexity" evidence="1">
    <location>
        <begin position="528"/>
        <end position="538"/>
    </location>
</feature>
<protein>
    <submittedName>
        <fullName evidence="4">Uncharacterized protein</fullName>
    </submittedName>
</protein>
<reference evidence="4" key="2">
    <citation type="submission" date="2023-06" db="EMBL/GenBank/DDBJ databases">
        <authorList>
            <consortium name="Lawrence Berkeley National Laboratory"/>
            <person name="Mondo S.J."/>
            <person name="Hensen N."/>
            <person name="Bonometti L."/>
            <person name="Westerberg I."/>
            <person name="Brannstrom I.O."/>
            <person name="Guillou S."/>
            <person name="Cros-Aarteil S."/>
            <person name="Calhoun S."/>
            <person name="Haridas S."/>
            <person name="Kuo A."/>
            <person name="Pangilinan J."/>
            <person name="Riley R."/>
            <person name="Labutti K."/>
            <person name="Andreopoulos B."/>
            <person name="Lipzen A."/>
            <person name="Chen C."/>
            <person name="Yanf M."/>
            <person name="Daum C."/>
            <person name="Ng V."/>
            <person name="Clum A."/>
            <person name="Steindorff A."/>
            <person name="Ohm R."/>
            <person name="Martin F."/>
            <person name="Silar P."/>
            <person name="Natvig D."/>
            <person name="Lalanne C."/>
            <person name="Gautier V."/>
            <person name="Ament-Velasquez S.L."/>
            <person name="Kruys A."/>
            <person name="Hutchinson M.I."/>
            <person name="Powell A.J."/>
            <person name="Barry K."/>
            <person name="Miller A.N."/>
            <person name="Grigoriev I.V."/>
            <person name="Debuchy R."/>
            <person name="Gladieux P."/>
            <person name="Thoren M.H."/>
            <person name="Johannesson H."/>
        </authorList>
    </citation>
    <scope>NUCLEOTIDE SEQUENCE</scope>
    <source>
        <strain evidence="4">PSN324</strain>
    </source>
</reference>
<evidence type="ECO:0000313" key="5">
    <source>
        <dbReference type="Proteomes" id="UP001321749"/>
    </source>
</evidence>
<organism evidence="4 5">
    <name type="scientific">Cladorrhinum samala</name>
    <dbReference type="NCBI Taxonomy" id="585594"/>
    <lineage>
        <taxon>Eukaryota</taxon>
        <taxon>Fungi</taxon>
        <taxon>Dikarya</taxon>
        <taxon>Ascomycota</taxon>
        <taxon>Pezizomycotina</taxon>
        <taxon>Sordariomycetes</taxon>
        <taxon>Sordariomycetidae</taxon>
        <taxon>Sordariales</taxon>
        <taxon>Podosporaceae</taxon>
        <taxon>Cladorrhinum</taxon>
    </lineage>
</organism>